<dbReference type="AlphaFoldDB" id="T1D937"/>
<feature type="non-terminal residue" evidence="1">
    <location>
        <position position="220"/>
    </location>
</feature>
<accession>T1D937</accession>
<organism evidence="1">
    <name type="scientific">mine drainage metagenome</name>
    <dbReference type="NCBI Taxonomy" id="410659"/>
    <lineage>
        <taxon>unclassified sequences</taxon>
        <taxon>metagenomes</taxon>
        <taxon>ecological metagenomes</taxon>
    </lineage>
</organism>
<protein>
    <submittedName>
        <fullName evidence="1">Uncharacterized protein</fullName>
    </submittedName>
</protein>
<sequence>MRLKAESKESQAKFVTKIKILFENPEIIIPECNTKGFSCPFEKYKKKIKKAHGTGSLDKFGRSNDEFLRGLSETEKILETEKLPLTGIIKTPLGSLNYVKRGDTDPVVLAGIQNYDNELWRSLAFSKLMKRGNIKIYTNKNFYIASCKGKGPGKDFFKSTLIENGIDFKDSNGVLEMQGEGESIDIIHFSGETIRIYSGSKKNTISLIVKHFISANITRD</sequence>
<proteinExistence type="predicted"/>
<reference evidence="1" key="2">
    <citation type="journal article" date="2014" name="ISME J.">
        <title>Microbial stratification in low pH oxic and suboxic macroscopic growths along an acid mine drainage.</title>
        <authorList>
            <person name="Mendez-Garcia C."/>
            <person name="Mesa V."/>
            <person name="Sprenger R.R."/>
            <person name="Richter M."/>
            <person name="Diez M.S."/>
            <person name="Solano J."/>
            <person name="Bargiela R."/>
            <person name="Golyshina O.V."/>
            <person name="Manteca A."/>
            <person name="Ramos J.L."/>
            <person name="Gallego J.R."/>
            <person name="Llorente I."/>
            <person name="Martins Dos Santos V.A."/>
            <person name="Jensen O.N."/>
            <person name="Pelaez A.I."/>
            <person name="Sanchez J."/>
            <person name="Ferrer M."/>
        </authorList>
    </citation>
    <scope>NUCLEOTIDE SEQUENCE</scope>
</reference>
<name>T1D937_9ZZZZ</name>
<reference evidence="1" key="1">
    <citation type="submission" date="2013-08" db="EMBL/GenBank/DDBJ databases">
        <authorList>
            <person name="Mendez C."/>
            <person name="Richter M."/>
            <person name="Ferrer M."/>
            <person name="Sanchez J."/>
        </authorList>
    </citation>
    <scope>NUCLEOTIDE SEQUENCE</scope>
</reference>
<gene>
    <name evidence="1" type="ORF">B1A_02570</name>
</gene>
<comment type="caution">
    <text evidence="1">The sequence shown here is derived from an EMBL/GenBank/DDBJ whole genome shotgun (WGS) entry which is preliminary data.</text>
</comment>
<dbReference type="EMBL" id="AUZX01001907">
    <property type="protein sequence ID" value="EQD77944.1"/>
    <property type="molecule type" value="Genomic_DNA"/>
</dbReference>
<evidence type="ECO:0000313" key="1">
    <source>
        <dbReference type="EMBL" id="EQD77944.1"/>
    </source>
</evidence>